<evidence type="ECO:0000256" key="1">
    <source>
        <dbReference type="ARBA" id="ARBA00011900"/>
    </source>
</evidence>
<dbReference type="GO" id="GO:0032259">
    <property type="term" value="P:methylation"/>
    <property type="evidence" value="ECO:0007669"/>
    <property type="project" value="UniProtKB-KW"/>
</dbReference>
<feature type="domain" description="Type II methyltransferase M.TaqI-like" evidence="7">
    <location>
        <begin position="2"/>
        <end position="219"/>
    </location>
</feature>
<name>A0A7V0T6A5_UNCW3</name>
<dbReference type="EMBL" id="DSBX01000255">
    <property type="protein sequence ID" value="HDQ99962.1"/>
    <property type="molecule type" value="Genomic_DNA"/>
</dbReference>
<dbReference type="EC" id="2.1.1.72" evidence="1"/>
<dbReference type="AlphaFoldDB" id="A0A7V0T6A5"/>
<protein>
    <recommendedName>
        <fullName evidence="1">site-specific DNA-methyltransferase (adenine-specific)</fullName>
        <ecNumber evidence="1">2.1.1.72</ecNumber>
    </recommendedName>
</protein>
<keyword evidence="2" id="KW-0489">Methyltransferase</keyword>
<dbReference type="GO" id="GO:0003676">
    <property type="term" value="F:nucleic acid binding"/>
    <property type="evidence" value="ECO:0007669"/>
    <property type="project" value="InterPro"/>
</dbReference>
<dbReference type="InterPro" id="IPR029063">
    <property type="entry name" value="SAM-dependent_MTases_sf"/>
</dbReference>
<dbReference type="PANTHER" id="PTHR33841:SF1">
    <property type="entry name" value="DNA METHYLTRANSFERASE A"/>
    <property type="match status" value="1"/>
</dbReference>
<gene>
    <name evidence="8" type="ORF">ENN51_06740</name>
</gene>
<dbReference type="GO" id="GO:0006304">
    <property type="term" value="P:DNA modification"/>
    <property type="evidence" value="ECO:0007669"/>
    <property type="project" value="InterPro"/>
</dbReference>
<evidence type="ECO:0000256" key="4">
    <source>
        <dbReference type="ARBA" id="ARBA00022691"/>
    </source>
</evidence>
<dbReference type="SUPFAM" id="SSF53335">
    <property type="entry name" value="S-adenosyl-L-methionine-dependent methyltransferases"/>
    <property type="match status" value="1"/>
</dbReference>
<evidence type="ECO:0000256" key="6">
    <source>
        <dbReference type="SAM" id="Coils"/>
    </source>
</evidence>
<dbReference type="PROSITE" id="PS00092">
    <property type="entry name" value="N6_MTASE"/>
    <property type="match status" value="1"/>
</dbReference>
<sequence length="512" mass="57760">MEEAVEICKLRLFLKLAAQVDPDPAKDNFGIEPLPDIDFNIRCGNTLVGYATYEQVERAVSSKLDFEGAMEAIEEKAQEVERLTASFRLQQTEHGGEVTAEDKDILRTKLAVLESELNLHLAREYGKNPNKSSEFKAWLDSHKPFHWFIEFYGIMKSGGFDVIIGNPPWIEYTKVVSEYSVQEYAYKTLRCGNIYAPVLERCFTLQRPRSRSGMIVQMSAICTDRMVPLQGSYLENSDVVWASAYDDRPSKLFSGLQHVRAAILLCRRGETSGAVVQTTGLTRWKADGREVLFALVAYRNVTALVAPGTFPKASSSQLVSLMAHLRESGDTLASFCRLGARTAVYYHRSPLYWIRSMDFLPHFASGAADRSVHHFKDCGLREAGHQPMVGSVLNSTLFYLWFIAHGNGRNVALRDITTFPVPRILVSGLAPAPLPELYKRLMKDYRANSVRRRLSNGIEYDEFYPSLSKPIIDKIDQVLAKHYGFTDEELDFIINYDIKYRMGRGAGSAADE</sequence>
<accession>A0A7V0T6A5</accession>
<dbReference type="Proteomes" id="UP000885672">
    <property type="component" value="Unassembled WGS sequence"/>
</dbReference>
<comment type="catalytic activity">
    <reaction evidence="5">
        <text>a 2'-deoxyadenosine in DNA + S-adenosyl-L-methionine = an N(6)-methyl-2'-deoxyadenosine in DNA + S-adenosyl-L-homocysteine + H(+)</text>
        <dbReference type="Rhea" id="RHEA:15197"/>
        <dbReference type="Rhea" id="RHEA-COMP:12418"/>
        <dbReference type="Rhea" id="RHEA-COMP:12419"/>
        <dbReference type="ChEBI" id="CHEBI:15378"/>
        <dbReference type="ChEBI" id="CHEBI:57856"/>
        <dbReference type="ChEBI" id="CHEBI:59789"/>
        <dbReference type="ChEBI" id="CHEBI:90615"/>
        <dbReference type="ChEBI" id="CHEBI:90616"/>
        <dbReference type="EC" id="2.1.1.72"/>
    </reaction>
</comment>
<feature type="coiled-coil region" evidence="6">
    <location>
        <begin position="63"/>
        <end position="90"/>
    </location>
</feature>
<evidence type="ECO:0000313" key="8">
    <source>
        <dbReference type="EMBL" id="HDQ99962.1"/>
    </source>
</evidence>
<keyword evidence="4" id="KW-0949">S-adenosyl-L-methionine</keyword>
<dbReference type="GO" id="GO:0009007">
    <property type="term" value="F:site-specific DNA-methyltransferase (adenine-specific) activity"/>
    <property type="evidence" value="ECO:0007669"/>
    <property type="project" value="UniProtKB-EC"/>
</dbReference>
<reference evidence="8" key="1">
    <citation type="journal article" date="2020" name="mSystems">
        <title>Genome- and Community-Level Interaction Insights into Carbon Utilization and Element Cycling Functions of Hydrothermarchaeota in Hydrothermal Sediment.</title>
        <authorList>
            <person name="Zhou Z."/>
            <person name="Liu Y."/>
            <person name="Xu W."/>
            <person name="Pan J."/>
            <person name="Luo Z.H."/>
            <person name="Li M."/>
        </authorList>
    </citation>
    <scope>NUCLEOTIDE SEQUENCE [LARGE SCALE GENOMIC DNA]</scope>
    <source>
        <strain evidence="8">SpSt-1182</strain>
    </source>
</reference>
<dbReference type="Gene3D" id="3.40.50.150">
    <property type="entry name" value="Vaccinia Virus protein VP39"/>
    <property type="match status" value="1"/>
</dbReference>
<dbReference type="Pfam" id="PF07669">
    <property type="entry name" value="Eco57I"/>
    <property type="match status" value="1"/>
</dbReference>
<comment type="caution">
    <text evidence="8">The sequence shown here is derived from an EMBL/GenBank/DDBJ whole genome shotgun (WGS) entry which is preliminary data.</text>
</comment>
<dbReference type="InterPro" id="IPR011639">
    <property type="entry name" value="MethylTrfase_TaqI-like_dom"/>
</dbReference>
<dbReference type="PANTHER" id="PTHR33841">
    <property type="entry name" value="DNA METHYLTRANSFERASE YEEA-RELATED"/>
    <property type="match status" value="1"/>
</dbReference>
<dbReference type="InterPro" id="IPR002052">
    <property type="entry name" value="DNA_methylase_N6_adenine_CS"/>
</dbReference>
<organism evidence="8">
    <name type="scientific">candidate division WOR-3 bacterium</name>
    <dbReference type="NCBI Taxonomy" id="2052148"/>
    <lineage>
        <taxon>Bacteria</taxon>
        <taxon>Bacteria division WOR-3</taxon>
    </lineage>
</organism>
<evidence type="ECO:0000259" key="7">
    <source>
        <dbReference type="Pfam" id="PF07669"/>
    </source>
</evidence>
<evidence type="ECO:0000256" key="5">
    <source>
        <dbReference type="ARBA" id="ARBA00047942"/>
    </source>
</evidence>
<proteinExistence type="predicted"/>
<evidence type="ECO:0000256" key="2">
    <source>
        <dbReference type="ARBA" id="ARBA00022603"/>
    </source>
</evidence>
<keyword evidence="3" id="KW-0808">Transferase</keyword>
<evidence type="ECO:0000256" key="3">
    <source>
        <dbReference type="ARBA" id="ARBA00022679"/>
    </source>
</evidence>
<dbReference type="InterPro" id="IPR050953">
    <property type="entry name" value="N4_N6_ade-DNA_methylase"/>
</dbReference>
<keyword evidence="6" id="KW-0175">Coiled coil</keyword>